<dbReference type="SUPFAM" id="SSF47781">
    <property type="entry name" value="RuvA domain 2-like"/>
    <property type="match status" value="1"/>
</dbReference>
<dbReference type="GO" id="GO:0006310">
    <property type="term" value="P:DNA recombination"/>
    <property type="evidence" value="ECO:0007669"/>
    <property type="project" value="UniProtKB-UniRule"/>
</dbReference>
<dbReference type="Gene3D" id="1.10.150.20">
    <property type="entry name" value="5' to 3' exonuclease, C-terminal subdomain"/>
    <property type="match status" value="1"/>
</dbReference>
<dbReference type="NCBIfam" id="TIGR00084">
    <property type="entry name" value="ruvA"/>
    <property type="match status" value="1"/>
</dbReference>
<dbReference type="HAMAP" id="MF_00031">
    <property type="entry name" value="DNA_HJ_migration_RuvA"/>
    <property type="match status" value="1"/>
</dbReference>
<organism evidence="9 10">
    <name type="scientific">Gluconobacter potus</name>
    <dbReference type="NCBI Taxonomy" id="2724927"/>
    <lineage>
        <taxon>Bacteria</taxon>
        <taxon>Pseudomonadati</taxon>
        <taxon>Pseudomonadota</taxon>
        <taxon>Alphaproteobacteria</taxon>
        <taxon>Acetobacterales</taxon>
        <taxon>Acetobacteraceae</taxon>
        <taxon>Gluconobacter</taxon>
    </lineage>
</organism>
<reference evidence="9 10" key="1">
    <citation type="submission" date="2015-06" db="EMBL/GenBank/DDBJ databases">
        <title>Improved classification and identification of acetic acid bacteria using matrix-assisted laser desorption/ionization time-of-flight mass spectrometry; Gluconobacter nephelii and Gluconobacter uchimurae are later heterotypic synonyms of Gluconobacter japonicus and Gluconobacter oxydans, respectively.</title>
        <authorList>
            <person name="Li L."/>
            <person name="Cleenwerck I."/>
            <person name="De Vuyst L."/>
            <person name="Vandamme P."/>
        </authorList>
    </citation>
    <scope>NUCLEOTIDE SEQUENCE [LARGE SCALE GENOMIC DNA]</scope>
    <source>
        <strain evidence="9 10">LMG 1764</strain>
    </source>
</reference>
<evidence type="ECO:0000256" key="4">
    <source>
        <dbReference type="ARBA" id="ARBA00023172"/>
    </source>
</evidence>
<keyword evidence="4 6" id="KW-0233">DNA recombination</keyword>
<protein>
    <recommendedName>
        <fullName evidence="6">Holliday junction branch migration complex subunit RuvA</fullName>
    </recommendedName>
</protein>
<gene>
    <name evidence="6" type="primary">ruvA</name>
    <name evidence="9" type="ORF">AD929_04365</name>
</gene>
<dbReference type="InterPro" id="IPR010994">
    <property type="entry name" value="RuvA_2-like"/>
</dbReference>
<comment type="caution">
    <text evidence="6">Lacks conserved residue(s) required for the propagation of feature annotation.</text>
</comment>
<dbReference type="InterPro" id="IPR000085">
    <property type="entry name" value="RuvA"/>
</dbReference>
<dbReference type="GO" id="GO:0009378">
    <property type="term" value="F:four-way junction helicase activity"/>
    <property type="evidence" value="ECO:0007669"/>
    <property type="project" value="InterPro"/>
</dbReference>
<dbReference type="SUPFAM" id="SSF50249">
    <property type="entry name" value="Nucleic acid-binding proteins"/>
    <property type="match status" value="1"/>
</dbReference>
<dbReference type="Pfam" id="PF01330">
    <property type="entry name" value="RuvA_N"/>
    <property type="match status" value="1"/>
</dbReference>
<evidence type="ECO:0000256" key="6">
    <source>
        <dbReference type="HAMAP-Rule" id="MF_00031"/>
    </source>
</evidence>
<dbReference type="PATRIC" id="fig|442.7.peg.2354"/>
<evidence type="ECO:0000259" key="8">
    <source>
        <dbReference type="Pfam" id="PF01330"/>
    </source>
</evidence>
<dbReference type="GO" id="GO:0005737">
    <property type="term" value="C:cytoplasm"/>
    <property type="evidence" value="ECO:0007669"/>
    <property type="project" value="UniProtKB-SubCell"/>
</dbReference>
<keyword evidence="2 6" id="KW-0227">DNA damage</keyword>
<evidence type="ECO:0000256" key="7">
    <source>
        <dbReference type="SAM" id="MobiDB-lite"/>
    </source>
</evidence>
<proteinExistence type="inferred from homology"/>
<keyword evidence="3 6" id="KW-0238">DNA-binding</keyword>
<name>A0A149QXJ8_9PROT</name>
<feature type="region of interest" description="Disordered" evidence="7">
    <location>
        <begin position="132"/>
        <end position="165"/>
    </location>
</feature>
<evidence type="ECO:0000256" key="1">
    <source>
        <dbReference type="ARBA" id="ARBA00022490"/>
    </source>
</evidence>
<evidence type="ECO:0000256" key="2">
    <source>
        <dbReference type="ARBA" id="ARBA00022763"/>
    </source>
</evidence>
<feature type="domain" description="DNA helicase Holliday junction RuvA type" evidence="8">
    <location>
        <begin position="1"/>
        <end position="62"/>
    </location>
</feature>
<feature type="region of interest" description="Domain III" evidence="6">
    <location>
        <begin position="161"/>
        <end position="219"/>
    </location>
</feature>
<dbReference type="InterPro" id="IPR013849">
    <property type="entry name" value="DNA_helicase_Holl-junc_RuvA_I"/>
</dbReference>
<comment type="domain">
    <text evidence="6">Has three domains with a flexible linker between the domains II and III and assumes an 'L' shape. Domain III is highly mobile and contacts RuvB.</text>
</comment>
<sequence length="219" mass="22726">MIGYIEGHLLRASEGRLVIRTASGLGYVVHACAQAVEGLEEGAPVSFLVETLVKDGEMTLYGFSTDLEQSLFRVLVGIPGVGGRTALGLLALGADEVCHAIITGNPDLLRTAQGVGPRVAVRICTEGAKAASRLDYTPPEDKAQPGAPSGDTGRSAKDAGSSPEDGIRQAAAVLLRGMGMMAHEYEPVLNSLPVEGKDVGQVVREVFQTAGEMAAGRKG</sequence>
<evidence type="ECO:0000256" key="5">
    <source>
        <dbReference type="ARBA" id="ARBA00023204"/>
    </source>
</evidence>
<comment type="caution">
    <text evidence="9">The sequence shown here is derived from an EMBL/GenBank/DDBJ whole genome shotgun (WGS) entry which is preliminary data.</text>
</comment>
<dbReference type="GO" id="GO:0048476">
    <property type="term" value="C:Holliday junction resolvase complex"/>
    <property type="evidence" value="ECO:0007669"/>
    <property type="project" value="UniProtKB-UniRule"/>
</dbReference>
<dbReference type="GO" id="GO:0005524">
    <property type="term" value="F:ATP binding"/>
    <property type="evidence" value="ECO:0007669"/>
    <property type="project" value="InterPro"/>
</dbReference>
<keyword evidence="1 6" id="KW-0963">Cytoplasm</keyword>
<feature type="region of interest" description="Domain I" evidence="6">
    <location>
        <begin position="1"/>
        <end position="64"/>
    </location>
</feature>
<dbReference type="RefSeq" id="WP_062494675.1">
    <property type="nucleotide sequence ID" value="NZ_LHZB01000104.1"/>
</dbReference>
<comment type="similarity">
    <text evidence="6">Belongs to the RuvA family.</text>
</comment>
<dbReference type="InterPro" id="IPR012340">
    <property type="entry name" value="NA-bd_OB-fold"/>
</dbReference>
<accession>A0A149QXJ8</accession>
<dbReference type="Proteomes" id="UP000075573">
    <property type="component" value="Unassembled WGS sequence"/>
</dbReference>
<dbReference type="Gene3D" id="2.40.50.140">
    <property type="entry name" value="Nucleic acid-binding proteins"/>
    <property type="match status" value="1"/>
</dbReference>
<dbReference type="Pfam" id="PF14520">
    <property type="entry name" value="HHH_5"/>
    <property type="match status" value="1"/>
</dbReference>
<dbReference type="EMBL" id="LHZB01000104">
    <property type="protein sequence ID" value="KXV02043.1"/>
    <property type="molecule type" value="Genomic_DNA"/>
</dbReference>
<comment type="subcellular location">
    <subcellularLocation>
        <location evidence="6">Cytoplasm</location>
    </subcellularLocation>
</comment>
<evidence type="ECO:0000313" key="10">
    <source>
        <dbReference type="Proteomes" id="UP000075573"/>
    </source>
</evidence>
<evidence type="ECO:0000256" key="3">
    <source>
        <dbReference type="ARBA" id="ARBA00023125"/>
    </source>
</evidence>
<dbReference type="AlphaFoldDB" id="A0A149QXJ8"/>
<keyword evidence="5 6" id="KW-0234">DNA repair</keyword>
<evidence type="ECO:0000313" key="9">
    <source>
        <dbReference type="EMBL" id="KXV02043.1"/>
    </source>
</evidence>
<comment type="function">
    <text evidence="6">The RuvA-RuvB-RuvC complex processes Holliday junction (HJ) DNA during genetic recombination and DNA repair, while the RuvA-RuvB complex plays an important role in the rescue of blocked DNA replication forks via replication fork reversal (RFR). RuvA specifically binds to HJ cruciform DNA, conferring on it an open structure. The RuvB hexamer acts as an ATP-dependent pump, pulling dsDNA into and through the RuvAB complex. HJ branch migration allows RuvC to scan DNA until it finds its consensus sequence, where it cleaves and resolves the cruciform DNA.</text>
</comment>
<dbReference type="GO" id="GO:0000400">
    <property type="term" value="F:four-way junction DNA binding"/>
    <property type="evidence" value="ECO:0007669"/>
    <property type="project" value="UniProtKB-UniRule"/>
</dbReference>
<comment type="subunit">
    <text evidence="6">Homotetramer. Forms an RuvA(8)-RuvB(12)-Holliday junction (HJ) complex. HJ DNA is sandwiched between 2 RuvA tetramers; dsDNA enters through RuvA and exits via RuvB. An RuvB hexamer assembles on each DNA strand where it exits the tetramer. Each RuvB hexamer is contacted by two RuvA subunits (via domain III) on 2 adjacent RuvB subunits; this complex drives branch migration. In the full resolvosome a probable DNA-RuvA(4)-RuvB(12)-RuvC(2) complex forms which resolves the HJ.</text>
</comment>
<dbReference type="GO" id="GO:0006281">
    <property type="term" value="P:DNA repair"/>
    <property type="evidence" value="ECO:0007669"/>
    <property type="project" value="UniProtKB-UniRule"/>
</dbReference>